<evidence type="ECO:0000256" key="5">
    <source>
        <dbReference type="RuleBase" id="RU362066"/>
    </source>
</evidence>
<dbReference type="PANTHER" id="PTHR30288">
    <property type="entry name" value="FLAGELLAR CAP/ASSEMBLY PROTEIN FLID"/>
    <property type="match status" value="1"/>
</dbReference>
<dbReference type="AlphaFoldDB" id="A0A1E7DSX9"/>
<evidence type="ECO:0000313" key="9">
    <source>
        <dbReference type="EMBL" id="OES46186.1"/>
    </source>
</evidence>
<comment type="caution">
    <text evidence="9">The sequence shown here is derived from an EMBL/GenBank/DDBJ whole genome shotgun (WGS) entry which is preliminary data.</text>
</comment>
<accession>A0A1E7DSX9</accession>
<dbReference type="STRING" id="1714016.BA724_16070"/>
<proteinExistence type="inferred from homology"/>
<feature type="region of interest" description="Disordered" evidence="6">
    <location>
        <begin position="411"/>
        <end position="434"/>
    </location>
</feature>
<dbReference type="PANTHER" id="PTHR30288:SF0">
    <property type="entry name" value="FLAGELLAR HOOK-ASSOCIATED PROTEIN 2"/>
    <property type="match status" value="1"/>
</dbReference>
<dbReference type="GO" id="GO:0009424">
    <property type="term" value="C:bacterial-type flagellum hook"/>
    <property type="evidence" value="ECO:0007669"/>
    <property type="project" value="UniProtKB-UniRule"/>
</dbReference>
<comment type="subunit">
    <text evidence="2 5">Homopentamer.</text>
</comment>
<dbReference type="Pfam" id="PF02465">
    <property type="entry name" value="FliD_N"/>
    <property type="match status" value="1"/>
</dbReference>
<dbReference type="GO" id="GO:0005576">
    <property type="term" value="C:extracellular region"/>
    <property type="evidence" value="ECO:0007669"/>
    <property type="project" value="UniProtKB-SubCell"/>
</dbReference>
<evidence type="ECO:0000313" key="10">
    <source>
        <dbReference type="Proteomes" id="UP000095658"/>
    </source>
</evidence>
<name>A0A1E7DSX9_9BACI</name>
<evidence type="ECO:0000259" key="8">
    <source>
        <dbReference type="Pfam" id="PF07195"/>
    </source>
</evidence>
<protein>
    <recommendedName>
        <fullName evidence="5">Flagellar hook-associated protein 2</fullName>
        <shortName evidence="5">HAP2</shortName>
    </recommendedName>
    <alternativeName>
        <fullName evidence="5">Flagellar cap protein</fullName>
    </alternativeName>
</protein>
<dbReference type="Pfam" id="PF07195">
    <property type="entry name" value="FliD_C"/>
    <property type="match status" value="1"/>
</dbReference>
<feature type="compositionally biased region" description="Basic and acidic residues" evidence="6">
    <location>
        <begin position="415"/>
        <end position="434"/>
    </location>
</feature>
<evidence type="ECO:0000259" key="7">
    <source>
        <dbReference type="Pfam" id="PF02465"/>
    </source>
</evidence>
<keyword evidence="3" id="KW-0175">Coiled coil</keyword>
<dbReference type="GO" id="GO:0009421">
    <property type="term" value="C:bacterial-type flagellum filament cap"/>
    <property type="evidence" value="ECO:0007669"/>
    <property type="project" value="InterPro"/>
</dbReference>
<comment type="similarity">
    <text evidence="1 5">Belongs to the FliD family.</text>
</comment>
<dbReference type="InterPro" id="IPR003481">
    <property type="entry name" value="FliD_N"/>
</dbReference>
<feature type="domain" description="Flagellar hook-associated protein 2 N-terminal" evidence="7">
    <location>
        <begin position="9"/>
        <end position="107"/>
    </location>
</feature>
<reference evidence="9 10" key="1">
    <citation type="submission" date="2016-06" db="EMBL/GenBank/DDBJ databases">
        <title>Domibacillus iocasae genome sequencing.</title>
        <authorList>
            <person name="Verma A."/>
            <person name="Pal Y."/>
            <person name="Ojha A.K."/>
            <person name="Krishnamurthi S."/>
        </authorList>
    </citation>
    <scope>NUCLEOTIDE SEQUENCE [LARGE SCALE GENOMIC DNA]</scope>
    <source>
        <strain evidence="9 10">DSM 29979</strain>
    </source>
</reference>
<comment type="subcellular location">
    <subcellularLocation>
        <location evidence="5">Secreted</location>
    </subcellularLocation>
    <subcellularLocation>
        <location evidence="5">Bacterial flagellum</location>
    </subcellularLocation>
</comment>
<comment type="function">
    <text evidence="5">Required for morphogenesis and for the elongation of the flagellar filament by facilitating polymerization of the flagellin monomers at the tip of growing filament. Forms a capping structure, which prevents flagellin subunits (transported through the central channel of the flagellum) from leaking out without polymerization at the distal end.</text>
</comment>
<dbReference type="InterPro" id="IPR010809">
    <property type="entry name" value="FliD_C"/>
</dbReference>
<dbReference type="GO" id="GO:0071973">
    <property type="term" value="P:bacterial-type flagellum-dependent cell motility"/>
    <property type="evidence" value="ECO:0007669"/>
    <property type="project" value="TreeGrafter"/>
</dbReference>
<gene>
    <name evidence="9" type="ORF">BA724_16070</name>
</gene>
<keyword evidence="5" id="KW-0964">Secreted</keyword>
<evidence type="ECO:0000256" key="2">
    <source>
        <dbReference type="ARBA" id="ARBA00011255"/>
    </source>
</evidence>
<feature type="domain" description="Flagellar hook-associated protein 2 C-terminal" evidence="8">
    <location>
        <begin position="325"/>
        <end position="595"/>
    </location>
</feature>
<dbReference type="EMBL" id="MAMP01000006">
    <property type="protein sequence ID" value="OES46186.1"/>
    <property type="molecule type" value="Genomic_DNA"/>
</dbReference>
<keyword evidence="4 5" id="KW-0975">Bacterial flagellum</keyword>
<organism evidence="9 10">
    <name type="scientific">Domibacillus iocasae</name>
    <dbReference type="NCBI Taxonomy" id="1714016"/>
    <lineage>
        <taxon>Bacteria</taxon>
        <taxon>Bacillati</taxon>
        <taxon>Bacillota</taxon>
        <taxon>Bacilli</taxon>
        <taxon>Bacillales</taxon>
        <taxon>Bacillaceae</taxon>
        <taxon>Domibacillus</taxon>
    </lineage>
</organism>
<sequence length="607" mass="65527">MLRVGGMASGMDTESIVKDLMKAERMPLDKLKQKKQTLEWQRDQYREMNILLQDFRNLTSISGMLHTKNYRASAVTSSNESVVSATVSTAASQGSFSITSISSLAKAENWVSAAVTADTTQTFKAQGLTTGWKEGVAASQTITMPSTGSAKLTLGSGETIANTTGEQWEDMTVTVNGTAYTVVDPDGTAPTDGQVKINPSDGTLTFGGTAPAANASIKVNFVKTATAAGEKYTSFQIETKGSGATAAKETILVNDSENINQVINKVNSSSAGVSMLYDSFTKKISMMQKETGNFNSGGRNITITGDFATINILKLSTGDATATEGANAKFTINGLDTERPSNTFEMNGVTFTLKSTLNSGTASDAGAAVSVSVSKDTDTVYNNIKDFVEKYNTLIAAISAKTNEARYRSYTPLTDDQREQLSDKQQEQWEEKAKSGLLRRDTALTGVLSAMRSNFSQSVTNSNTNADYNQLAEIGITTTKNYREGGKLEIDETKLKKALAENPEAVEALFTGGSSKSPVSEQGIIHRLNATAKKTMDVLQERAGTTSSTNQKFAIGRQLSDVDDSITRFEDRLLQVEDRYWKQFTAMEKAMQNANSQSAYLMQQFSM</sequence>
<dbReference type="Proteomes" id="UP000095658">
    <property type="component" value="Unassembled WGS sequence"/>
</dbReference>
<dbReference type="InterPro" id="IPR040026">
    <property type="entry name" value="FliD"/>
</dbReference>
<evidence type="ECO:0000256" key="1">
    <source>
        <dbReference type="ARBA" id="ARBA00009764"/>
    </source>
</evidence>
<evidence type="ECO:0000256" key="3">
    <source>
        <dbReference type="ARBA" id="ARBA00023054"/>
    </source>
</evidence>
<keyword evidence="10" id="KW-1185">Reference proteome</keyword>
<evidence type="ECO:0000256" key="4">
    <source>
        <dbReference type="ARBA" id="ARBA00023143"/>
    </source>
</evidence>
<evidence type="ECO:0000256" key="6">
    <source>
        <dbReference type="SAM" id="MobiDB-lite"/>
    </source>
</evidence>
<dbReference type="GO" id="GO:0007155">
    <property type="term" value="P:cell adhesion"/>
    <property type="evidence" value="ECO:0007669"/>
    <property type="project" value="InterPro"/>
</dbReference>